<name>A0A318H7Y8_9MYCO</name>
<proteinExistence type="predicted"/>
<gene>
    <name evidence="2" type="ORF">C8E89_13047</name>
</gene>
<evidence type="ECO:0000313" key="2">
    <source>
        <dbReference type="EMBL" id="PXX01419.1"/>
    </source>
</evidence>
<dbReference type="EMBL" id="QJJU01000030">
    <property type="protein sequence ID" value="PXX01419.1"/>
    <property type="molecule type" value="Genomic_DNA"/>
</dbReference>
<reference evidence="2 3" key="2">
    <citation type="submission" date="2018-06" db="EMBL/GenBank/DDBJ databases">
        <title>Sequencing of bacterial isolates from soil warming experiment in Harvard Forest, Massachusetts, USA.</title>
        <authorList>
            <person name="Deangelis K.PhD."/>
        </authorList>
    </citation>
    <scope>NUCLEOTIDE SEQUENCE [LARGE SCALE GENOMIC DNA]</scope>
    <source>
        <strain evidence="2 3">GAS496</strain>
    </source>
</reference>
<accession>A0A318H7Y8</accession>
<evidence type="ECO:0000256" key="1">
    <source>
        <dbReference type="SAM" id="Phobius"/>
    </source>
</evidence>
<protein>
    <submittedName>
        <fullName evidence="2">Uncharacterized protein</fullName>
    </submittedName>
</protein>
<keyword evidence="1" id="KW-0472">Membrane</keyword>
<keyword evidence="1" id="KW-1133">Transmembrane helix</keyword>
<comment type="caution">
    <text evidence="2">The sequence shown here is derived from an EMBL/GenBank/DDBJ whole genome shotgun (WGS) entry which is preliminary data.</text>
</comment>
<dbReference type="AlphaFoldDB" id="A0A318H7Y8"/>
<organism evidence="2 3">
    <name type="scientific">Mycolicibacterium moriokaense</name>
    <dbReference type="NCBI Taxonomy" id="39691"/>
    <lineage>
        <taxon>Bacteria</taxon>
        <taxon>Bacillati</taxon>
        <taxon>Actinomycetota</taxon>
        <taxon>Actinomycetes</taxon>
        <taxon>Mycobacteriales</taxon>
        <taxon>Mycobacteriaceae</taxon>
        <taxon>Mycolicibacterium</taxon>
    </lineage>
</organism>
<dbReference type="Proteomes" id="UP000247781">
    <property type="component" value="Unassembled WGS sequence"/>
</dbReference>
<keyword evidence="1" id="KW-0812">Transmembrane</keyword>
<evidence type="ECO:0000313" key="3">
    <source>
        <dbReference type="Proteomes" id="UP000247781"/>
    </source>
</evidence>
<reference evidence="3" key="1">
    <citation type="submission" date="2018-05" db="EMBL/GenBank/DDBJ databases">
        <authorList>
            <person name="Deangelis K."/>
            <person name="Huntemann M."/>
            <person name="Clum A."/>
            <person name="Pillay M."/>
            <person name="Palaniappan K."/>
            <person name="Varghese N."/>
            <person name="Mikhailova N."/>
            <person name="Stamatis D."/>
            <person name="Reddy T."/>
            <person name="Daum C."/>
            <person name="Shapiro N."/>
            <person name="Ivanova N."/>
            <person name="Kyrpides N."/>
            <person name="Woyke T."/>
        </authorList>
    </citation>
    <scope>NUCLEOTIDE SEQUENCE [LARGE SCALE GENOMIC DNA]</scope>
    <source>
        <strain evidence="3">GAS496</strain>
    </source>
</reference>
<dbReference type="RefSeq" id="WP_146221087.1">
    <property type="nucleotide sequence ID" value="NZ_QJJU01000030.1"/>
</dbReference>
<feature type="transmembrane region" description="Helical" evidence="1">
    <location>
        <begin position="58"/>
        <end position="74"/>
    </location>
</feature>
<keyword evidence="3" id="KW-1185">Reference proteome</keyword>
<feature type="transmembrane region" description="Helical" evidence="1">
    <location>
        <begin position="30"/>
        <end position="52"/>
    </location>
</feature>
<sequence>MTGANNKDPIGAPRPVRPVHPSSAVHGHRVLLGVLLVLIFIAAVVGVVVAALSGQGTIALIIAIFAGAFFSRVGC</sequence>